<organism evidence="3 4">
    <name type="scientific">Streptomyces lydicus</name>
    <dbReference type="NCBI Taxonomy" id="47763"/>
    <lineage>
        <taxon>Bacteria</taxon>
        <taxon>Bacillati</taxon>
        <taxon>Actinomycetota</taxon>
        <taxon>Actinomycetes</taxon>
        <taxon>Kitasatosporales</taxon>
        <taxon>Streptomycetaceae</taxon>
        <taxon>Streptomyces</taxon>
    </lineage>
</organism>
<keyword evidence="2" id="KW-0472">Membrane</keyword>
<dbReference type="RefSeq" id="WP_127152484.1">
    <property type="nucleotide sequence ID" value="NZ_CP029042.1"/>
</dbReference>
<evidence type="ECO:0000256" key="1">
    <source>
        <dbReference type="SAM" id="MobiDB-lite"/>
    </source>
</evidence>
<evidence type="ECO:0000313" key="3">
    <source>
        <dbReference type="EMBL" id="AZS73506.1"/>
    </source>
</evidence>
<keyword evidence="2" id="KW-1133">Transmembrane helix</keyword>
<sequence length="348" mass="36979">MTTTAHLGANGPGPTAGDPGGAREPGVRGPLGGLVWLVRRQHRLFFGLLLAAAAGGAVWCAVLRGRAAAFIDAHHIDGCSMISLVARCDGTQDAVVEFRNTYGPALQLAEAGLLLLPVLIGLFLGAPLIARELEAGTHKLVLTQSVGPLRWLAAKTALPALVVLAVTTALSAVFAWLWQVVGDEVSGSYWYSTLDFASLGPVPVAYSLLALAVGVLAGLLLRRTVLTMGVTLGAMVLLQVALKQLRPYLMPIESTEFGPKESDQLPDNAWLVGKGYYTRSGDHLPAAVCDSAGDYESCLRSHHAVGQYMDHHPASHHWPLAWIESGIVLALTAVLTVIAFRVMRRRHG</sequence>
<protein>
    <submittedName>
        <fullName evidence="3">ABC transporter permease</fullName>
    </submittedName>
</protein>
<evidence type="ECO:0000256" key="2">
    <source>
        <dbReference type="SAM" id="Phobius"/>
    </source>
</evidence>
<feature type="transmembrane region" description="Helical" evidence="2">
    <location>
        <begin position="320"/>
        <end position="343"/>
    </location>
</feature>
<dbReference type="AlphaFoldDB" id="A0A3S9YES6"/>
<feature type="transmembrane region" description="Helical" evidence="2">
    <location>
        <begin position="44"/>
        <end position="64"/>
    </location>
</feature>
<feature type="compositionally biased region" description="Low complexity" evidence="1">
    <location>
        <begin position="8"/>
        <end position="17"/>
    </location>
</feature>
<feature type="transmembrane region" description="Helical" evidence="2">
    <location>
        <begin position="198"/>
        <end position="220"/>
    </location>
</feature>
<feature type="transmembrane region" description="Helical" evidence="2">
    <location>
        <begin position="225"/>
        <end position="242"/>
    </location>
</feature>
<proteinExistence type="predicted"/>
<reference evidence="3 4" key="1">
    <citation type="submission" date="2018-04" db="EMBL/GenBank/DDBJ databases">
        <title>Complete genome sequences of Streptomyces lydicus strain WYEC and characterization of antagonistic properties of biological control agents.</title>
        <authorList>
            <person name="Mariita R.M."/>
            <person name="Sello J.K."/>
        </authorList>
    </citation>
    <scope>NUCLEOTIDE SEQUENCE [LARGE SCALE GENOMIC DNA]</scope>
    <source>
        <strain evidence="3 4">WYEC 108</strain>
    </source>
</reference>
<feature type="transmembrane region" description="Helical" evidence="2">
    <location>
        <begin position="111"/>
        <end position="130"/>
    </location>
</feature>
<gene>
    <name evidence="3" type="ORF">DDE74_23430</name>
</gene>
<dbReference type="EMBL" id="CP029042">
    <property type="protein sequence ID" value="AZS73506.1"/>
    <property type="molecule type" value="Genomic_DNA"/>
</dbReference>
<keyword evidence="2" id="KW-0812">Transmembrane</keyword>
<feature type="transmembrane region" description="Helical" evidence="2">
    <location>
        <begin position="151"/>
        <end position="178"/>
    </location>
</feature>
<name>A0A3S9YES6_9ACTN</name>
<evidence type="ECO:0000313" key="4">
    <source>
        <dbReference type="Proteomes" id="UP000275579"/>
    </source>
</evidence>
<dbReference type="Proteomes" id="UP000275579">
    <property type="component" value="Chromosome"/>
</dbReference>
<accession>A0A3S9YES6</accession>
<feature type="region of interest" description="Disordered" evidence="1">
    <location>
        <begin position="1"/>
        <end position="24"/>
    </location>
</feature>